<keyword evidence="11" id="KW-1185">Reference proteome</keyword>
<dbReference type="PANTHER" id="PTHR11774">
    <property type="entry name" value="GERANYLGERANYL TRANSFERASE TYPE BETA SUBUNIT"/>
    <property type="match status" value="1"/>
</dbReference>
<feature type="domain" description="Prenyltransferase alpha-alpha toroid" evidence="9">
    <location>
        <begin position="35"/>
        <end position="349"/>
    </location>
</feature>
<protein>
    <submittedName>
        <fullName evidence="10">Geranylgeranyl transferase type-1 subunit beta (Geranylgeranyl transferase type I subunit beta) (GGTase-I-beta) (Type I protein geranyl-geranyltransferase subunit beta)</fullName>
    </submittedName>
</protein>
<dbReference type="EMBL" id="CAXAMM010006372">
    <property type="protein sequence ID" value="CAK9010830.1"/>
    <property type="molecule type" value="Genomic_DNA"/>
</dbReference>
<evidence type="ECO:0000313" key="10">
    <source>
        <dbReference type="EMBL" id="CAK9010830.1"/>
    </source>
</evidence>
<organism evidence="10 11">
    <name type="scientific">Durusdinium trenchii</name>
    <dbReference type="NCBI Taxonomy" id="1381693"/>
    <lineage>
        <taxon>Eukaryota</taxon>
        <taxon>Sar</taxon>
        <taxon>Alveolata</taxon>
        <taxon>Dinophyceae</taxon>
        <taxon>Suessiales</taxon>
        <taxon>Symbiodiniaceae</taxon>
        <taxon>Durusdinium</taxon>
    </lineage>
</organism>
<dbReference type="SUPFAM" id="SSF63829">
    <property type="entry name" value="Calcium-dependent phosphotriesterase"/>
    <property type="match status" value="2"/>
</dbReference>
<dbReference type="Gene3D" id="2.120.10.30">
    <property type="entry name" value="TolB, C-terminal domain"/>
    <property type="match status" value="2"/>
</dbReference>
<keyword evidence="5" id="KW-0479">Metal-binding</keyword>
<evidence type="ECO:0000256" key="2">
    <source>
        <dbReference type="ARBA" id="ARBA00010497"/>
    </source>
</evidence>
<proteinExistence type="inferred from homology"/>
<accession>A0ABP0J8V8</accession>
<feature type="region of interest" description="Disordered" evidence="8">
    <location>
        <begin position="463"/>
        <end position="491"/>
    </location>
</feature>
<evidence type="ECO:0000256" key="7">
    <source>
        <dbReference type="ARBA" id="ARBA00022833"/>
    </source>
</evidence>
<dbReference type="InterPro" id="IPR001330">
    <property type="entry name" value="Prenyltrans"/>
</dbReference>
<name>A0ABP0J8V8_9DINO</name>
<sequence length="1208" mass="130263">MPLQHRHGCEGVADVADEELLLLLRQRLRPMAVAAEAHARFFAMLLGVLPQQVTSLDSNRLLLVYFCVSALDVLGRLDLVKDPQRIVDWVLRNQVRVTDANGEGSGGFVGGGFNGPMRSDEEVSRFHQAHVTMTYTALLVLTILGDDLSRIDKEAVVRGLRAVQQEDGSFQAVKFGTEKDMRFVFCACAVSFMLQDWRGVDIERTTAFIKSSQTYDGGFGILPDQEAHGGATYTALASLKLMGKLDAVDRELAERFLAARQVGGFNGRINKVPDTCYTFWVGGSMQILGVQDLIDAPSAREFVMTCEHAQTGGFSKVPGVSPDILHAHFSVLGMSLLGEPGFAPIEASLALSRHAIAASPFAEAFQALESPGMQKTPVSNLASGCAWTWAAASQDVAAADAASSSDLPGLSARGRARFGTRYRVRDGEELAWRLQCAPMPPAAARGGVVVESAADGPARIHAGADCQASRSHRASQGRKGSQEVGGKQPRKMGALTTTLTVLVLGLALFLGRLLPKLDLNKELEGPRGRNCQVLGKDWLGVEDLVEYRPGILLGAEGSVLPGQELSFETIPQGQMVAVDFRSGEPKATKIALKNTPKVFSFHGHGIFYSRETERLYVVNHGGASSIGSRLEVFAVTEGADGLPEFTWVMPIGAGGYFWNVAINSVVEAGEDAIYVTQWQNTPVPARGIPTTLTEVMGRVTQTVIQFLAWRGITGVHRCSFDVVSKQTIRCEKVLTGFPLANGLTINDDKDLLFVNDVLLKEIFVYRVEEEGALDLVDTMALPHAVDNIRFDSATGQIHMGSIPLIYQAATHAPQVAGTLLSATPGNPGWARNFQGGNSKPQAKWQYGDQFVHDGSVFSQVSMCLPVQGKTKRWAACGLLIALLSAMAMRLVPLLGVLHEVDPASLARDCQLVGGAGSADNAKILGVEDLVPWRDPGVLLGGAGSVVQVFLESPEKVQQGYLVAVDARAAGLPKVSRRRMSKLPAEFPFHPHGLFFSNKTQRLYVVNHGGLTSIGTRVEVFDAVVNKEDGLPDFEWVMAIGSGHVFYNLEINSVVEGPSGDEVYITRYNNFAGPKEGLAHPKTATEVLGRLASAVLEVAGQGGFGGVHHCTFDVESRSTTRCRMVATGITAANGITADASGERLFVADMLQRRVLTYERLSNGDLIEHLSFRIKSPHPIDNIHFDVPSGKLVMGTVPMPWEIVLASGKR</sequence>
<dbReference type="InterPro" id="IPR011042">
    <property type="entry name" value="6-blade_b-propeller_TolB-like"/>
</dbReference>
<dbReference type="InterPro" id="IPR008930">
    <property type="entry name" value="Terpenoid_cyclase/PrenylTrfase"/>
</dbReference>
<evidence type="ECO:0000256" key="4">
    <source>
        <dbReference type="ARBA" id="ARBA00022679"/>
    </source>
</evidence>
<dbReference type="Gene3D" id="1.50.10.20">
    <property type="match status" value="1"/>
</dbReference>
<evidence type="ECO:0000313" key="11">
    <source>
        <dbReference type="Proteomes" id="UP001642464"/>
    </source>
</evidence>
<evidence type="ECO:0000256" key="3">
    <source>
        <dbReference type="ARBA" id="ARBA00022602"/>
    </source>
</evidence>
<dbReference type="InterPro" id="IPR045089">
    <property type="entry name" value="PGGT1B-like"/>
</dbReference>
<keyword evidence="4 10" id="KW-0808">Transferase</keyword>
<dbReference type="Proteomes" id="UP001642464">
    <property type="component" value="Unassembled WGS sequence"/>
</dbReference>
<keyword evidence="6" id="KW-0677">Repeat</keyword>
<dbReference type="Pfam" id="PF00432">
    <property type="entry name" value="Prenyltrans"/>
    <property type="match status" value="1"/>
</dbReference>
<evidence type="ECO:0000256" key="5">
    <source>
        <dbReference type="ARBA" id="ARBA00022723"/>
    </source>
</evidence>
<reference evidence="10 11" key="1">
    <citation type="submission" date="2024-02" db="EMBL/GenBank/DDBJ databases">
        <authorList>
            <person name="Chen Y."/>
            <person name="Shah S."/>
            <person name="Dougan E. K."/>
            <person name="Thang M."/>
            <person name="Chan C."/>
        </authorList>
    </citation>
    <scope>NUCLEOTIDE SEQUENCE [LARGE SCALE GENOMIC DNA]</scope>
</reference>
<evidence type="ECO:0000256" key="8">
    <source>
        <dbReference type="SAM" id="MobiDB-lite"/>
    </source>
</evidence>
<gene>
    <name evidence="10" type="ORF">SCF082_LOCUS10838</name>
</gene>
<evidence type="ECO:0000259" key="9">
    <source>
        <dbReference type="Pfam" id="PF00432"/>
    </source>
</evidence>
<comment type="cofactor">
    <cofactor evidence="1">
        <name>Zn(2+)</name>
        <dbReference type="ChEBI" id="CHEBI:29105"/>
    </cofactor>
</comment>
<dbReference type="PANTHER" id="PTHR11774:SF4">
    <property type="entry name" value="GERANYLGERANYL TRANSFERASE TYPE-1 SUBUNIT BETA"/>
    <property type="match status" value="1"/>
</dbReference>
<keyword evidence="3" id="KW-0637">Prenyltransferase</keyword>
<dbReference type="SUPFAM" id="SSF48239">
    <property type="entry name" value="Terpenoid cyclases/Protein prenyltransferases"/>
    <property type="match status" value="1"/>
</dbReference>
<comment type="caution">
    <text evidence="10">The sequence shown here is derived from an EMBL/GenBank/DDBJ whole genome shotgun (WGS) entry which is preliminary data.</text>
</comment>
<comment type="similarity">
    <text evidence="2">Belongs to the protein prenyltransferase subunit beta family.</text>
</comment>
<dbReference type="GO" id="GO:0016740">
    <property type="term" value="F:transferase activity"/>
    <property type="evidence" value="ECO:0007669"/>
    <property type="project" value="UniProtKB-KW"/>
</dbReference>
<keyword evidence="7" id="KW-0862">Zinc</keyword>
<evidence type="ECO:0000256" key="1">
    <source>
        <dbReference type="ARBA" id="ARBA00001947"/>
    </source>
</evidence>
<evidence type="ECO:0000256" key="6">
    <source>
        <dbReference type="ARBA" id="ARBA00022737"/>
    </source>
</evidence>